<reference evidence="10 11" key="1">
    <citation type="submission" date="2020-07" db="EMBL/GenBank/DDBJ databases">
        <title>Sequencing the genomes of 1000 actinobacteria strains.</title>
        <authorList>
            <person name="Klenk H.-P."/>
        </authorList>
    </citation>
    <scope>NUCLEOTIDE SEQUENCE [LARGE SCALE GENOMIC DNA]</scope>
    <source>
        <strain evidence="10 11">LI1</strain>
    </source>
</reference>
<evidence type="ECO:0000313" key="11">
    <source>
        <dbReference type="Proteomes" id="UP000537260"/>
    </source>
</evidence>
<dbReference type="InterPro" id="IPR035398">
    <property type="entry name" value="Bac_rhamnosid_C"/>
</dbReference>
<feature type="domain" description="Bacterial alpha-L-rhamnosidase N-terminal" evidence="7">
    <location>
        <begin position="358"/>
        <end position="524"/>
    </location>
</feature>
<dbReference type="InterPro" id="IPR035396">
    <property type="entry name" value="Bac_rhamnosid6H"/>
</dbReference>
<dbReference type="Gene3D" id="2.60.120.560">
    <property type="entry name" value="Exo-inulinase, domain 1"/>
    <property type="match status" value="1"/>
</dbReference>
<sequence>MKNAVTRVLAAAAALTLFATLPALPAFAAPEATGIAVGEMRVNDTLTPLGLDDTRPALSWKLTADTQSVEQSAYEVRVASDPDLLDDGTGDIWSSGKVDSARSVQVDYNGAALESAKRYYWKVRVWDQHDVASDWSASSWWEMALLNSADWAGSEWISPAGENLVWDDFEISSDFRLWKKAGGIVFRATGTDNMNMWQVNPEQTIPRLRQHIWRDGRVVANREVNIPAAVMAPGEPDGVTHTLRIRAEGSTYTSWIDGMLVDTWTVSAAELNASGVIGFRGGDNRPGNEHSSAWSNVTVTELDGTPIWADDFDNGPSAYFKGAIIENGALMRRNNEVVLISAAGNEAPLLRTEFTLDKPVASARAYAYGLGWYELSMNGEKADDRVLAPSATPFSQRNLYQTYDVTDLLAEGENAVGVWLANGYGEGYSEWGWRWDGPRQAIITIRVTHTDGSVTVIGSDDSWTSHASAVTSAHIYNGESYDARSEIAGWANPGLDDSTWTGVRVVDAPSARLEADEMPQIRVHTDFAPIAVFEPTPNVYVFDFGQNMAGWTRLNDLDVAAGTKITIRHAERVDENGALDTHTNRSAAATDQYIAAGTGSETWEPRFTYHGFRYAEVTGLSEAPSVTARAVHADLQETGTFESSDSMLNKIFENNRWTILNNFMSYPTDTPVRDERTPPQMDVQAHQDAAIRTLNMSTYFDKYLNDLPGARQGTTYAGDTTMFGIHIPLALALYKEYGTTQVLEEHWGDVRSRADWLLANHPDGVWPSTGGSHGDSGRYGDWCAPIPVEAANGGLGDWNAGACFSEPNLVTSVLQYRHIVEASEIAAILGHENDAARYVAAAATIKDAVNLKYLNADGSYASGRQTTSILPLVFGMVPDDRFEQVADYFIDRVERVNDGHLDTGIFGTRYLIDALTLVGRSDLAYGTMTQTTYPSFGYQILEHDATTAWEGWTLRSGMQTYDHAMFIGPNSSFLTEFGGIRSTTAGYETLTIDPQIPAGLQSATARMETVRGLVSSSWEQSDSDLRLAVTVPVNSRATVVVPVKADEVVATPAGAEQLSVSASEYTFAVGSGDYEFRAAVPEADITAPVVSLDIEGEGDGGWLRAATATLSAVDEPGGSGVAVIEYAIGNGSWTRFDAPIALAEGQYTLRYRARDEAGNVSQAGQRQIRIDSTTPTVWGWLDDAGTVTSVARDRASGVSAVEYSSDGEEWRVSPSGFATAESVMVRARDRAGNTTSRALTPSSNATTLDVAAGDYLHIARSGFSVGAGVRVELHSTPTVLGRVTADSVGVISLNAPVPTTLQDGSHRLLFITDGGETIEIPVDTLAETGAGAVMGGALLALLALGFGGVLLLRRRSRLVPLR</sequence>
<dbReference type="InterPro" id="IPR008902">
    <property type="entry name" value="Rhamnosid_concanavalin"/>
</dbReference>
<dbReference type="PANTHER" id="PTHR33307:SF6">
    <property type="entry name" value="ALPHA-RHAMNOSIDASE (EUROFUNG)-RELATED"/>
    <property type="match status" value="1"/>
</dbReference>
<accession>A0A7Z0J4Y2</accession>
<feature type="domain" description="Alpha-L-rhamnosidase concanavalin-like" evidence="6">
    <location>
        <begin position="537"/>
        <end position="632"/>
    </location>
</feature>
<dbReference type="EMBL" id="JACCFM010000001">
    <property type="protein sequence ID" value="NYJ18576.1"/>
    <property type="molecule type" value="Genomic_DNA"/>
</dbReference>
<dbReference type="Pfam" id="PF05592">
    <property type="entry name" value="Bac_rhamnosid"/>
    <property type="match status" value="1"/>
</dbReference>
<protein>
    <recommendedName>
        <fullName evidence="2">alpha-L-rhamnosidase</fullName>
        <ecNumber evidence="2">3.2.1.40</ecNumber>
    </recommendedName>
</protein>
<keyword evidence="4" id="KW-0472">Membrane</keyword>
<keyword evidence="10" id="KW-0326">Glycosidase</keyword>
<evidence type="ECO:0000256" key="2">
    <source>
        <dbReference type="ARBA" id="ARBA00012652"/>
    </source>
</evidence>
<evidence type="ECO:0000259" key="8">
    <source>
        <dbReference type="Pfam" id="PF17389"/>
    </source>
</evidence>
<dbReference type="GO" id="GO:0030596">
    <property type="term" value="F:alpha-L-rhamnosidase activity"/>
    <property type="evidence" value="ECO:0007669"/>
    <property type="project" value="UniProtKB-EC"/>
</dbReference>
<dbReference type="GO" id="GO:0005975">
    <property type="term" value="P:carbohydrate metabolic process"/>
    <property type="evidence" value="ECO:0007669"/>
    <property type="project" value="InterPro"/>
</dbReference>
<evidence type="ECO:0000259" key="9">
    <source>
        <dbReference type="Pfam" id="PF17390"/>
    </source>
</evidence>
<evidence type="ECO:0000256" key="5">
    <source>
        <dbReference type="SAM" id="SignalP"/>
    </source>
</evidence>
<dbReference type="InterPro" id="IPR008928">
    <property type="entry name" value="6-hairpin_glycosidase_sf"/>
</dbReference>
<dbReference type="Gene3D" id="2.60.40.10">
    <property type="entry name" value="Immunoglobulins"/>
    <property type="match status" value="2"/>
</dbReference>
<dbReference type="Pfam" id="PF25788">
    <property type="entry name" value="Ig_Rha78A_N"/>
    <property type="match status" value="1"/>
</dbReference>
<dbReference type="InterPro" id="IPR058094">
    <property type="entry name" value="Ig-like_OmpL47-like"/>
</dbReference>
<dbReference type="SUPFAM" id="SSF48208">
    <property type="entry name" value="Six-hairpin glycosidases"/>
    <property type="match status" value="1"/>
</dbReference>
<feature type="domain" description="Alpha-L-rhamnosidase C-terminal" evidence="9">
    <location>
        <begin position="979"/>
        <end position="1052"/>
    </location>
</feature>
<feature type="chain" id="PRO_5031236233" description="alpha-L-rhamnosidase" evidence="5">
    <location>
        <begin position="29"/>
        <end position="1362"/>
    </location>
</feature>
<keyword evidence="4" id="KW-1133">Transmembrane helix</keyword>
<evidence type="ECO:0000259" key="7">
    <source>
        <dbReference type="Pfam" id="PF08531"/>
    </source>
</evidence>
<evidence type="ECO:0000256" key="3">
    <source>
        <dbReference type="ARBA" id="ARBA00022801"/>
    </source>
</evidence>
<dbReference type="NCBIfam" id="NF047446">
    <property type="entry name" value="barrel_OmpL47"/>
    <property type="match status" value="1"/>
</dbReference>
<organism evidence="10 11">
    <name type="scientific">Glaciibacter psychrotolerans</name>
    <dbReference type="NCBI Taxonomy" id="670054"/>
    <lineage>
        <taxon>Bacteria</taxon>
        <taxon>Bacillati</taxon>
        <taxon>Actinomycetota</taxon>
        <taxon>Actinomycetes</taxon>
        <taxon>Micrococcales</taxon>
        <taxon>Microbacteriaceae</taxon>
        <taxon>Glaciibacter</taxon>
    </lineage>
</organism>
<dbReference type="InterPro" id="IPR013737">
    <property type="entry name" value="Bac_rhamnosid_N"/>
</dbReference>
<feature type="transmembrane region" description="Helical" evidence="4">
    <location>
        <begin position="1330"/>
        <end position="1352"/>
    </location>
</feature>
<keyword evidence="5" id="KW-0732">Signal</keyword>
<dbReference type="RefSeq" id="WP_179577461.1">
    <property type="nucleotide sequence ID" value="NZ_JACCFM010000001.1"/>
</dbReference>
<proteinExistence type="predicted"/>
<name>A0A7Z0J4Y2_9MICO</name>
<dbReference type="InterPro" id="IPR012341">
    <property type="entry name" value="6hp_glycosidase-like_sf"/>
</dbReference>
<gene>
    <name evidence="10" type="ORF">HNR05_000367</name>
</gene>
<dbReference type="Gene3D" id="2.60.120.260">
    <property type="entry name" value="Galactose-binding domain-like"/>
    <property type="match status" value="2"/>
</dbReference>
<keyword evidence="3 10" id="KW-0378">Hydrolase</keyword>
<feature type="signal peptide" evidence="5">
    <location>
        <begin position="1"/>
        <end position="28"/>
    </location>
</feature>
<evidence type="ECO:0000256" key="4">
    <source>
        <dbReference type="SAM" id="Phobius"/>
    </source>
</evidence>
<dbReference type="InterPro" id="IPR013783">
    <property type="entry name" value="Ig-like_fold"/>
</dbReference>
<dbReference type="Pfam" id="PF08531">
    <property type="entry name" value="Bac_rhamnosid_N"/>
    <property type="match status" value="1"/>
</dbReference>
<feature type="domain" description="Alpha-L-rhamnosidase six-hairpin glycosidase" evidence="8">
    <location>
        <begin position="637"/>
        <end position="966"/>
    </location>
</feature>
<comment type="caution">
    <text evidence="10">The sequence shown here is derived from an EMBL/GenBank/DDBJ whole genome shotgun (WGS) entry which is preliminary data.</text>
</comment>
<comment type="catalytic activity">
    <reaction evidence="1">
        <text>Hydrolysis of terminal non-reducing alpha-L-rhamnose residues in alpha-L-rhamnosides.</text>
        <dbReference type="EC" id="3.2.1.40"/>
    </reaction>
</comment>
<dbReference type="PANTHER" id="PTHR33307">
    <property type="entry name" value="ALPHA-RHAMNOSIDASE (EUROFUNG)"/>
    <property type="match status" value="1"/>
</dbReference>
<dbReference type="Gene3D" id="2.60.420.10">
    <property type="entry name" value="Maltose phosphorylase, domain 3"/>
    <property type="match status" value="1"/>
</dbReference>
<keyword evidence="4" id="KW-0812">Transmembrane</keyword>
<dbReference type="Proteomes" id="UP000537260">
    <property type="component" value="Unassembled WGS sequence"/>
</dbReference>
<dbReference type="Pfam" id="PF17389">
    <property type="entry name" value="Bac_rhamnosid6H"/>
    <property type="match status" value="1"/>
</dbReference>
<dbReference type="EC" id="3.2.1.40" evidence="2"/>
<dbReference type="InterPro" id="IPR016007">
    <property type="entry name" value="Alpha_rhamnosid"/>
</dbReference>
<evidence type="ECO:0000256" key="1">
    <source>
        <dbReference type="ARBA" id="ARBA00001445"/>
    </source>
</evidence>
<keyword evidence="11" id="KW-1185">Reference proteome</keyword>
<evidence type="ECO:0000313" key="10">
    <source>
        <dbReference type="EMBL" id="NYJ18576.1"/>
    </source>
</evidence>
<dbReference type="Gene3D" id="1.50.10.10">
    <property type="match status" value="1"/>
</dbReference>
<evidence type="ECO:0000259" key="6">
    <source>
        <dbReference type="Pfam" id="PF05592"/>
    </source>
</evidence>
<dbReference type="Pfam" id="PF17390">
    <property type="entry name" value="Bac_rhamnosid_C"/>
    <property type="match status" value="1"/>
</dbReference>